<gene>
    <name evidence="2" type="ORF">LTRI10_LOCUS42869</name>
</gene>
<keyword evidence="3" id="KW-1185">Reference proteome</keyword>
<protein>
    <submittedName>
        <fullName evidence="2">Uncharacterized protein</fullName>
    </submittedName>
</protein>
<organism evidence="2 3">
    <name type="scientific">Linum trigynum</name>
    <dbReference type="NCBI Taxonomy" id="586398"/>
    <lineage>
        <taxon>Eukaryota</taxon>
        <taxon>Viridiplantae</taxon>
        <taxon>Streptophyta</taxon>
        <taxon>Embryophyta</taxon>
        <taxon>Tracheophyta</taxon>
        <taxon>Spermatophyta</taxon>
        <taxon>Magnoliopsida</taxon>
        <taxon>eudicotyledons</taxon>
        <taxon>Gunneridae</taxon>
        <taxon>Pentapetalae</taxon>
        <taxon>rosids</taxon>
        <taxon>fabids</taxon>
        <taxon>Malpighiales</taxon>
        <taxon>Linaceae</taxon>
        <taxon>Linum</taxon>
    </lineage>
</organism>
<evidence type="ECO:0000313" key="3">
    <source>
        <dbReference type="Proteomes" id="UP001497516"/>
    </source>
</evidence>
<feature type="region of interest" description="Disordered" evidence="1">
    <location>
        <begin position="29"/>
        <end position="61"/>
    </location>
</feature>
<feature type="compositionally biased region" description="Basic and acidic residues" evidence="1">
    <location>
        <begin position="31"/>
        <end position="43"/>
    </location>
</feature>
<evidence type="ECO:0000313" key="2">
    <source>
        <dbReference type="EMBL" id="CAL1402903.1"/>
    </source>
</evidence>
<evidence type="ECO:0000256" key="1">
    <source>
        <dbReference type="SAM" id="MobiDB-lite"/>
    </source>
</evidence>
<dbReference type="EMBL" id="OZ034820">
    <property type="protein sequence ID" value="CAL1402903.1"/>
    <property type="molecule type" value="Genomic_DNA"/>
</dbReference>
<sequence length="184" mass="21018">MTRSQSGGLLLLNPEIERTCRQLRRQQRARLATEERIDGHLSSESEDEYEMEGDYNPHQGNPHQASPVNQVLGNNPIPQADGVHHHPPPPGPTLEYYYTPRIADIRPVILYPPIPANNFEIKPCWIQLITSSIQFHEEARVHLSRFLQLTNGFKLNGVIDDAIRLHLFPHSLAGNAKRWLETQL</sequence>
<accession>A0AAV2FWY4</accession>
<proteinExistence type="predicted"/>
<dbReference type="AlphaFoldDB" id="A0AAV2FWY4"/>
<dbReference type="Proteomes" id="UP001497516">
    <property type="component" value="Chromosome 7"/>
</dbReference>
<name>A0AAV2FWY4_9ROSI</name>
<reference evidence="2 3" key="1">
    <citation type="submission" date="2024-04" db="EMBL/GenBank/DDBJ databases">
        <authorList>
            <person name="Fracassetti M."/>
        </authorList>
    </citation>
    <scope>NUCLEOTIDE SEQUENCE [LARGE SCALE GENOMIC DNA]</scope>
</reference>
<feature type="compositionally biased region" description="Acidic residues" evidence="1">
    <location>
        <begin position="44"/>
        <end position="53"/>
    </location>
</feature>